<dbReference type="Proteomes" id="UP000289482">
    <property type="component" value="Unassembled WGS sequence"/>
</dbReference>
<dbReference type="PANTHER" id="PTHR43434">
    <property type="entry name" value="PHOSPHOGLYCOLATE PHOSPHATASE"/>
    <property type="match status" value="1"/>
</dbReference>
<gene>
    <name evidence="2" type="ORF">EST54_03570</name>
</gene>
<dbReference type="Gene3D" id="3.40.50.1000">
    <property type="entry name" value="HAD superfamily/HAD-like"/>
    <property type="match status" value="1"/>
</dbReference>
<dbReference type="RefSeq" id="WP_129244909.1">
    <property type="nucleotide sequence ID" value="NZ_JABZEL010000013.1"/>
</dbReference>
<dbReference type="InterPro" id="IPR050155">
    <property type="entry name" value="HAD-like_hydrolase_sf"/>
</dbReference>
<feature type="compositionally biased region" description="Low complexity" evidence="1">
    <location>
        <begin position="245"/>
        <end position="271"/>
    </location>
</feature>
<dbReference type="GO" id="GO:0005829">
    <property type="term" value="C:cytosol"/>
    <property type="evidence" value="ECO:0007669"/>
    <property type="project" value="TreeGrafter"/>
</dbReference>
<dbReference type="SUPFAM" id="SSF56784">
    <property type="entry name" value="HAD-like"/>
    <property type="match status" value="1"/>
</dbReference>
<keyword evidence="3" id="KW-1185">Reference proteome</keyword>
<dbReference type="GO" id="GO:0006281">
    <property type="term" value="P:DNA repair"/>
    <property type="evidence" value="ECO:0007669"/>
    <property type="project" value="TreeGrafter"/>
</dbReference>
<feature type="region of interest" description="Disordered" evidence="1">
    <location>
        <begin position="225"/>
        <end position="271"/>
    </location>
</feature>
<evidence type="ECO:0000313" key="3">
    <source>
        <dbReference type="Proteomes" id="UP000289482"/>
    </source>
</evidence>
<comment type="caution">
    <text evidence="2">The sequence shown here is derived from an EMBL/GenBank/DDBJ whole genome shotgun (WGS) entry which is preliminary data.</text>
</comment>
<evidence type="ECO:0000256" key="1">
    <source>
        <dbReference type="SAM" id="MobiDB-lite"/>
    </source>
</evidence>
<dbReference type="InterPro" id="IPR036412">
    <property type="entry name" value="HAD-like_sf"/>
</dbReference>
<name>A0A4Q1R9Y1_9ACTN</name>
<dbReference type="InterPro" id="IPR023214">
    <property type="entry name" value="HAD_sf"/>
</dbReference>
<dbReference type="Gene3D" id="1.10.150.240">
    <property type="entry name" value="Putative phosphatase, domain 2"/>
    <property type="match status" value="1"/>
</dbReference>
<dbReference type="GO" id="GO:0008967">
    <property type="term" value="F:phosphoglycolate phosphatase activity"/>
    <property type="evidence" value="ECO:0007669"/>
    <property type="project" value="TreeGrafter"/>
</dbReference>
<dbReference type="EMBL" id="SDIF01000006">
    <property type="protein sequence ID" value="RXS70188.1"/>
    <property type="molecule type" value="Genomic_DNA"/>
</dbReference>
<dbReference type="AlphaFoldDB" id="A0A4Q1R9Y1"/>
<accession>A0A4Q1R9Y1</accession>
<reference evidence="2 3" key="1">
    <citation type="submission" date="2019-01" db="EMBL/GenBank/DDBJ databases">
        <title>Draft genome sequences of the type strain Streptomyces sioyaensis DSM 40032 and its novel strain, TM32, a thermotolerant antibiotics-producing actinobacterium.</title>
        <authorList>
            <person name="Nakaew N."/>
            <person name="Lumyong S."/>
            <person name="Sloan W.T."/>
            <person name="Sungthong R."/>
        </authorList>
    </citation>
    <scope>NUCLEOTIDE SEQUENCE [LARGE SCALE GENOMIC DNA]</scope>
    <source>
        <strain evidence="2 3">DSM 40032</strain>
    </source>
</reference>
<dbReference type="GeneID" id="95777084"/>
<dbReference type="InterPro" id="IPR023198">
    <property type="entry name" value="PGP-like_dom2"/>
</dbReference>
<sequence length="271" mass="28259">MCTTLVLWDIDHTLMVSGPAATSVYPRAFTLLTGRAPTATVETEGRTERAILQELLALEGVTGIAQSAADRAMVRSLRAVAKELRDHSHALPGAREALTALRAEPRVIQSLLTGNLLRNAVRKLRAVALHECVEVGIGAYGSDSAVRADLVGIAQQRARHRCGAVFGPDNTVVIGDTVRDVQAARAGGARPIAVATGTYTLAELRAAGAESVLPDLRDTDAVLAAVLGGPPPDGPQPEDPRPRDQQAPAPTDATTDAATGPTGPTDTGRRP</sequence>
<dbReference type="PANTHER" id="PTHR43434:SF1">
    <property type="entry name" value="PHOSPHOGLYCOLATE PHOSPHATASE"/>
    <property type="match status" value="1"/>
</dbReference>
<proteinExistence type="predicted"/>
<keyword evidence="2" id="KW-0378">Hydrolase</keyword>
<dbReference type="Pfam" id="PF00702">
    <property type="entry name" value="Hydrolase"/>
    <property type="match status" value="1"/>
</dbReference>
<organism evidence="2 3">
    <name type="scientific">Streptomyces sioyaensis</name>
    <dbReference type="NCBI Taxonomy" id="67364"/>
    <lineage>
        <taxon>Bacteria</taxon>
        <taxon>Bacillati</taxon>
        <taxon>Actinomycetota</taxon>
        <taxon>Actinomycetes</taxon>
        <taxon>Kitasatosporales</taxon>
        <taxon>Streptomycetaceae</taxon>
        <taxon>Streptomyces</taxon>
    </lineage>
</organism>
<evidence type="ECO:0000313" key="2">
    <source>
        <dbReference type="EMBL" id="RXS70188.1"/>
    </source>
</evidence>
<protein>
    <submittedName>
        <fullName evidence="2">HAD family hydrolase</fullName>
    </submittedName>
</protein>